<protein>
    <submittedName>
        <fullName evidence="1">Structural protein</fullName>
    </submittedName>
</protein>
<gene>
    <name evidence="1" type="ORF">Phi10:1_gp090</name>
</gene>
<organism evidence="1 2">
    <name type="scientific">Cellulophaga phage phi10:1</name>
    <dbReference type="NCBI Taxonomy" id="1327981"/>
    <lineage>
        <taxon>Viruses</taxon>
        <taxon>Duplodnaviria</taxon>
        <taxon>Heunggongvirae</taxon>
        <taxon>Uroviricota</taxon>
        <taxon>Caudoviricetes</taxon>
        <taxon>Assiduviridae</taxon>
        <taxon>Cebadecemvirus</taxon>
        <taxon>Cebadecemvirus phi10una</taxon>
    </lineage>
</organism>
<dbReference type="RefSeq" id="YP_008242008.1">
    <property type="nucleotide sequence ID" value="NC_021802.1"/>
</dbReference>
<dbReference type="GeneID" id="16797005"/>
<name>S0A0U4_9CAUD</name>
<reference evidence="2" key="2">
    <citation type="submission" date="2013-03" db="EMBL/GenBank/DDBJ databases">
        <title>The Cellulophaga phages: a novel, diverse, and globally ubiquitous model system.</title>
        <authorList>
            <person name="Holmfeldt K."/>
            <person name="Solonenko N."/>
            <person name="Shah M."/>
            <person name="Corrier K."/>
            <person name="Riemann L."/>
            <person name="VerBerkmoes N.C."/>
            <person name="Sullivan M.B."/>
        </authorList>
    </citation>
    <scope>NUCLEOTIDE SEQUENCE [LARGE SCALE GENOMIC DNA]</scope>
</reference>
<sequence length="116" mass="12807">MPKLTDRTELVGSSRSTDQIHVVRDGGSYRMQLSAFLNNASGFFRVSNGTSELFVFRKVKTLTPSVTLQTGDFCILINTTENIMIVGMAVATTTGTIDNLRNTSNFLRFYEGTSLL</sequence>
<proteinExistence type="predicted"/>
<dbReference type="Proteomes" id="UP000014711">
    <property type="component" value="Segment"/>
</dbReference>
<keyword evidence="2" id="KW-1185">Reference proteome</keyword>
<accession>S0A0U4</accession>
<evidence type="ECO:0000313" key="2">
    <source>
        <dbReference type="Proteomes" id="UP000014711"/>
    </source>
</evidence>
<reference evidence="1 2" key="1">
    <citation type="journal article" date="2013" name="Proc. Natl. Acad. Sci. U.S.A.">
        <title>Twelve previously unknown phage genera are ubiquitous in global oceans.</title>
        <authorList>
            <person name="Holmfeldt K."/>
            <person name="Solonenko N."/>
            <person name="Shah M."/>
            <person name="Corrier K."/>
            <person name="Riemann L."/>
            <person name="Verberkmoes N.C."/>
            <person name="Sullivan M.B."/>
        </authorList>
    </citation>
    <scope>NUCLEOTIDE SEQUENCE [LARGE SCALE GENOMIC DNA]</scope>
    <source>
        <strain evidence="1">Phi10:1</strain>
    </source>
</reference>
<dbReference type="EMBL" id="KC821618">
    <property type="protein sequence ID" value="AGO48430.1"/>
    <property type="molecule type" value="Genomic_DNA"/>
</dbReference>
<evidence type="ECO:0000313" key="1">
    <source>
        <dbReference type="EMBL" id="AGO48430.1"/>
    </source>
</evidence>
<dbReference type="KEGG" id="vg:16797005"/>